<name>A0ABU1V7Z5_9BURK</name>
<proteinExistence type="predicted"/>
<comment type="caution">
    <text evidence="2">The sequence shown here is derived from an EMBL/GenBank/DDBJ whole genome shotgun (WGS) entry which is preliminary data.</text>
</comment>
<dbReference type="SUPFAM" id="SSF53901">
    <property type="entry name" value="Thiolase-like"/>
    <property type="match status" value="1"/>
</dbReference>
<accession>A0ABU1V7Z5</accession>
<keyword evidence="3" id="KW-1185">Reference proteome</keyword>
<evidence type="ECO:0000259" key="1">
    <source>
        <dbReference type="Pfam" id="PF13723"/>
    </source>
</evidence>
<reference evidence="2 3" key="1">
    <citation type="submission" date="2023-07" db="EMBL/GenBank/DDBJ databases">
        <title>Sorghum-associated microbial communities from plants grown in Nebraska, USA.</title>
        <authorList>
            <person name="Schachtman D."/>
        </authorList>
    </citation>
    <scope>NUCLEOTIDE SEQUENCE [LARGE SCALE GENOMIC DNA]</scope>
    <source>
        <strain evidence="2 3">BE240</strain>
    </source>
</reference>
<sequence length="282" mass="29433">MSTAPGHSPASLHDESVPVNAPLSAWITGVGLIAPGMPDWPGARAVLRGKAPWVSAPSVLPAPAMLPPAERRRASRVIKLALGIGLEAAAGTDVSTLATVFSASGADGHNCHALCEQLATDDRHISPTRFHNSVHNAPAGYWGIATKSMAPCQVLCAFDGSFGAGLIDALGQVVLDRQATLLLAYDSEYPEPLHATRPVPDCAGVALLLETGRTPQALARITVQTTDAPARPTDLASLEPLRAAIPAMRSLPLLERLAQGRGDEVCIEFLPGLQLAVRIEPA</sequence>
<organism evidence="2 3">
    <name type="scientific">Hydrogenophaga laconesensis</name>
    <dbReference type="NCBI Taxonomy" id="1805971"/>
    <lineage>
        <taxon>Bacteria</taxon>
        <taxon>Pseudomonadati</taxon>
        <taxon>Pseudomonadota</taxon>
        <taxon>Betaproteobacteria</taxon>
        <taxon>Burkholderiales</taxon>
        <taxon>Comamonadaceae</taxon>
        <taxon>Hydrogenophaga</taxon>
    </lineage>
</organism>
<evidence type="ECO:0000313" key="2">
    <source>
        <dbReference type="EMBL" id="MDR7093540.1"/>
    </source>
</evidence>
<dbReference type="Pfam" id="PF13723">
    <property type="entry name" value="Ketoacyl-synt_2"/>
    <property type="match status" value="1"/>
</dbReference>
<dbReference type="InterPro" id="IPR014030">
    <property type="entry name" value="Ketoacyl_synth_N"/>
</dbReference>
<feature type="domain" description="Beta-ketoacyl synthase-like N-terminal" evidence="1">
    <location>
        <begin position="54"/>
        <end position="222"/>
    </location>
</feature>
<dbReference type="EMBL" id="JAVDWE010000002">
    <property type="protein sequence ID" value="MDR7093540.1"/>
    <property type="molecule type" value="Genomic_DNA"/>
</dbReference>
<dbReference type="Proteomes" id="UP001265550">
    <property type="component" value="Unassembled WGS sequence"/>
</dbReference>
<protein>
    <recommendedName>
        <fullName evidence="1">Beta-ketoacyl synthase-like N-terminal domain-containing protein</fullName>
    </recommendedName>
</protein>
<evidence type="ECO:0000313" key="3">
    <source>
        <dbReference type="Proteomes" id="UP001265550"/>
    </source>
</evidence>
<gene>
    <name evidence="2" type="ORF">J2X09_001272</name>
</gene>
<dbReference type="InterPro" id="IPR016039">
    <property type="entry name" value="Thiolase-like"/>
</dbReference>